<keyword evidence="1" id="KW-0812">Transmembrane</keyword>
<dbReference type="RefSeq" id="WP_056759200.1">
    <property type="nucleotide sequence ID" value="NZ_BMLD01000019.1"/>
</dbReference>
<accession>A0ABU1N7M5</accession>
<dbReference type="Pfam" id="PF19447">
    <property type="entry name" value="DUF5985"/>
    <property type="match status" value="1"/>
</dbReference>
<organism evidence="2 3">
    <name type="scientific">Caulobacter rhizosphaerae</name>
    <dbReference type="NCBI Taxonomy" id="2010972"/>
    <lineage>
        <taxon>Bacteria</taxon>
        <taxon>Pseudomonadati</taxon>
        <taxon>Pseudomonadota</taxon>
        <taxon>Alphaproteobacteria</taxon>
        <taxon>Caulobacterales</taxon>
        <taxon>Caulobacteraceae</taxon>
        <taxon>Caulobacter</taxon>
    </lineage>
</organism>
<protein>
    <recommendedName>
        <fullName evidence="4">Secreted protein with PEP-CTERM sorting signal</fullName>
    </recommendedName>
</protein>
<evidence type="ECO:0000313" key="2">
    <source>
        <dbReference type="EMBL" id="MDR6534045.1"/>
    </source>
</evidence>
<feature type="transmembrane region" description="Helical" evidence="1">
    <location>
        <begin position="38"/>
        <end position="58"/>
    </location>
</feature>
<dbReference type="EMBL" id="JAVDRL010000018">
    <property type="protein sequence ID" value="MDR6534045.1"/>
    <property type="molecule type" value="Genomic_DNA"/>
</dbReference>
<gene>
    <name evidence="2" type="ORF">J2800_004815</name>
</gene>
<keyword evidence="1" id="KW-0472">Membrane</keyword>
<feature type="transmembrane region" description="Helical" evidence="1">
    <location>
        <begin position="12"/>
        <end position="31"/>
    </location>
</feature>
<evidence type="ECO:0008006" key="4">
    <source>
        <dbReference type="Google" id="ProtNLM"/>
    </source>
</evidence>
<dbReference type="Proteomes" id="UP001262754">
    <property type="component" value="Unassembled WGS sequence"/>
</dbReference>
<reference evidence="2 3" key="1">
    <citation type="submission" date="2023-07" db="EMBL/GenBank/DDBJ databases">
        <title>Sorghum-associated microbial communities from plants grown in Nebraska, USA.</title>
        <authorList>
            <person name="Schachtman D."/>
        </authorList>
    </citation>
    <scope>NUCLEOTIDE SEQUENCE [LARGE SCALE GENOMIC DNA]</scope>
    <source>
        <strain evidence="2 3">DS2154</strain>
    </source>
</reference>
<dbReference type="InterPro" id="IPR046027">
    <property type="entry name" value="DUF5985"/>
</dbReference>
<sequence length="93" mass="10036">MSVPITPVEGLIAGALAAGFLIAGLFFLKFWRRTRDRLFLAFAAAFGLLAVGNALPVLLGTPHEERGGIYLFRLAAFVLIIVAVLGKNLRPRT</sequence>
<feature type="transmembrane region" description="Helical" evidence="1">
    <location>
        <begin position="70"/>
        <end position="89"/>
    </location>
</feature>
<name>A0ABU1N7M5_9CAUL</name>
<evidence type="ECO:0000256" key="1">
    <source>
        <dbReference type="SAM" id="Phobius"/>
    </source>
</evidence>
<keyword evidence="3" id="KW-1185">Reference proteome</keyword>
<proteinExistence type="predicted"/>
<comment type="caution">
    <text evidence="2">The sequence shown here is derived from an EMBL/GenBank/DDBJ whole genome shotgun (WGS) entry which is preliminary data.</text>
</comment>
<keyword evidence="1" id="KW-1133">Transmembrane helix</keyword>
<evidence type="ECO:0000313" key="3">
    <source>
        <dbReference type="Proteomes" id="UP001262754"/>
    </source>
</evidence>